<organism evidence="3 4">
    <name type="scientific">Papaver atlanticum</name>
    <dbReference type="NCBI Taxonomy" id="357466"/>
    <lineage>
        <taxon>Eukaryota</taxon>
        <taxon>Viridiplantae</taxon>
        <taxon>Streptophyta</taxon>
        <taxon>Embryophyta</taxon>
        <taxon>Tracheophyta</taxon>
        <taxon>Spermatophyta</taxon>
        <taxon>Magnoliopsida</taxon>
        <taxon>Ranunculales</taxon>
        <taxon>Papaveraceae</taxon>
        <taxon>Papaveroideae</taxon>
        <taxon>Papaver</taxon>
    </lineage>
</organism>
<accession>A0AAD4XH93</accession>
<feature type="signal peptide" evidence="2">
    <location>
        <begin position="1"/>
        <end position="24"/>
    </location>
</feature>
<keyword evidence="4" id="KW-1185">Reference proteome</keyword>
<evidence type="ECO:0000256" key="1">
    <source>
        <dbReference type="SAM" id="MobiDB-lite"/>
    </source>
</evidence>
<evidence type="ECO:0000313" key="3">
    <source>
        <dbReference type="EMBL" id="KAI3912331.1"/>
    </source>
</evidence>
<protein>
    <submittedName>
        <fullName evidence="3">Uncharacterized protein</fullName>
    </submittedName>
</protein>
<reference evidence="3" key="1">
    <citation type="submission" date="2022-04" db="EMBL/GenBank/DDBJ databases">
        <title>A functionally conserved STORR gene fusion in Papaver species that diverged 16.8 million years ago.</title>
        <authorList>
            <person name="Catania T."/>
        </authorList>
    </citation>
    <scope>NUCLEOTIDE SEQUENCE</scope>
    <source>
        <strain evidence="3">S-188037</strain>
    </source>
</reference>
<gene>
    <name evidence="3" type="ORF">MKW98_023200</name>
</gene>
<dbReference type="Proteomes" id="UP001202328">
    <property type="component" value="Unassembled WGS sequence"/>
</dbReference>
<keyword evidence="2" id="KW-0732">Signal</keyword>
<feature type="chain" id="PRO_5042262170" evidence="2">
    <location>
        <begin position="25"/>
        <end position="231"/>
    </location>
</feature>
<comment type="caution">
    <text evidence="3">The sequence shown here is derived from an EMBL/GenBank/DDBJ whole genome shotgun (WGS) entry which is preliminary data.</text>
</comment>
<feature type="compositionally biased region" description="Pro residues" evidence="1">
    <location>
        <begin position="121"/>
        <end position="130"/>
    </location>
</feature>
<dbReference type="EMBL" id="JAJJMB010009803">
    <property type="protein sequence ID" value="KAI3912331.1"/>
    <property type="molecule type" value="Genomic_DNA"/>
</dbReference>
<proteinExistence type="predicted"/>
<evidence type="ECO:0000313" key="4">
    <source>
        <dbReference type="Proteomes" id="UP001202328"/>
    </source>
</evidence>
<sequence>MAKLLSILVVNAVFLLLCIVLVSASTEQNSDVVVAAISPSLVQVASPQDTNICGPNDVYNSEIWGPTQDCNICTFYCAGVCSGMGSKQVKKACTPRRQSWDHQLVVFCQCCCAKPPSPPPPPPSPPPPTPSGGECQDGDTESETTLITSNCADCTNWCKEECADLGASVVNDKCAIGESKFVRRCKCCCRASSCPTIGCPADVTWTIPGVSPCKYKLLSSLSSLPSSEVSM</sequence>
<name>A0AAD4XH93_9MAGN</name>
<dbReference type="AlphaFoldDB" id="A0AAD4XH93"/>
<feature type="region of interest" description="Disordered" evidence="1">
    <location>
        <begin position="121"/>
        <end position="141"/>
    </location>
</feature>
<evidence type="ECO:0000256" key="2">
    <source>
        <dbReference type="SAM" id="SignalP"/>
    </source>
</evidence>